<dbReference type="EMBL" id="JAYMYQ010000028">
    <property type="protein sequence ID" value="KAK7298343.1"/>
    <property type="molecule type" value="Genomic_DNA"/>
</dbReference>
<dbReference type="EMBL" id="JAYMYQ010000031">
    <property type="protein sequence ID" value="KAK7298219.1"/>
    <property type="molecule type" value="Genomic_DNA"/>
</dbReference>
<comment type="caution">
    <text evidence="2">The sequence shown here is derived from an EMBL/GenBank/DDBJ whole genome shotgun (WGS) entry which is preliminary data.</text>
</comment>
<dbReference type="AlphaFoldDB" id="A0AAN9JGC6"/>
<evidence type="ECO:0000313" key="3">
    <source>
        <dbReference type="Proteomes" id="UP001367508"/>
    </source>
</evidence>
<keyword evidence="3" id="KW-1185">Reference proteome</keyword>
<organism evidence="2 3">
    <name type="scientific">Canavalia gladiata</name>
    <name type="common">Sword bean</name>
    <name type="synonym">Dolichos gladiatus</name>
    <dbReference type="NCBI Taxonomy" id="3824"/>
    <lineage>
        <taxon>Eukaryota</taxon>
        <taxon>Viridiplantae</taxon>
        <taxon>Streptophyta</taxon>
        <taxon>Embryophyta</taxon>
        <taxon>Tracheophyta</taxon>
        <taxon>Spermatophyta</taxon>
        <taxon>Magnoliopsida</taxon>
        <taxon>eudicotyledons</taxon>
        <taxon>Gunneridae</taxon>
        <taxon>Pentapetalae</taxon>
        <taxon>rosids</taxon>
        <taxon>fabids</taxon>
        <taxon>Fabales</taxon>
        <taxon>Fabaceae</taxon>
        <taxon>Papilionoideae</taxon>
        <taxon>50 kb inversion clade</taxon>
        <taxon>NPAAA clade</taxon>
        <taxon>indigoferoid/millettioid clade</taxon>
        <taxon>Phaseoleae</taxon>
        <taxon>Canavalia</taxon>
    </lineage>
</organism>
<evidence type="ECO:0000313" key="2">
    <source>
        <dbReference type="EMBL" id="KAK7298343.1"/>
    </source>
</evidence>
<reference evidence="2 3" key="1">
    <citation type="submission" date="2024-01" db="EMBL/GenBank/DDBJ databases">
        <title>The genomes of 5 underutilized Papilionoideae crops provide insights into root nodulation and disease resistanc.</title>
        <authorList>
            <person name="Jiang F."/>
        </authorList>
    </citation>
    <scope>NUCLEOTIDE SEQUENCE [LARGE SCALE GENOMIC DNA]</scope>
    <source>
        <strain evidence="2">LVBAO_FW01</strain>
        <tissue evidence="2">Leaves</tissue>
    </source>
</reference>
<evidence type="ECO:0000313" key="1">
    <source>
        <dbReference type="EMBL" id="KAK7298219.1"/>
    </source>
</evidence>
<dbReference type="Proteomes" id="UP001367508">
    <property type="component" value="Unassembled WGS sequence"/>
</dbReference>
<accession>A0AAN9JGC6</accession>
<sequence>MLFEIALTVNPLAFEGFGEVYEPVLRLSLAGFRHPSLSGLGRRCKDAHPYRQYHAVDPSRKFRRCHRQSRKKLPQSSDPMFGTHKRRILPMALCESALYPGIVTLV</sequence>
<protein>
    <submittedName>
        <fullName evidence="2">Uncharacterized protein</fullName>
    </submittedName>
</protein>
<proteinExistence type="predicted"/>
<gene>
    <name evidence="2" type="ORF">VNO77_46800</name>
    <name evidence="1" type="ORF">VNO77_47131</name>
</gene>
<name>A0AAN9JGC6_CANGL</name>